<feature type="region of interest" description="Disordered" evidence="1">
    <location>
        <begin position="101"/>
        <end position="128"/>
    </location>
</feature>
<dbReference type="RefSeq" id="WP_136395797.1">
    <property type="nucleotide sequence ID" value="NZ_SSND01000005.1"/>
</dbReference>
<proteinExistence type="predicted"/>
<keyword evidence="3" id="KW-1185">Reference proteome</keyword>
<dbReference type="AlphaFoldDB" id="A0A4S3MJH4"/>
<sequence>MTSDFRSELRAALAELRASHAAQGRAIKALEAALEGAVQGAIAGQPEATAPPSEHRRKHKPGRPPKIEGDPELRAFIAARVASLTFHQIADEVAAHFPPAALAKPQSGTGGKPTAITPDFPTFPDDPG</sequence>
<dbReference type="OrthoDB" id="7866589at2"/>
<feature type="compositionally biased region" description="Low complexity" evidence="1">
    <location>
        <begin position="117"/>
        <end position="128"/>
    </location>
</feature>
<accession>A0A4S3MJH4</accession>
<evidence type="ECO:0000313" key="2">
    <source>
        <dbReference type="EMBL" id="THD81537.1"/>
    </source>
</evidence>
<name>A0A4S3MJH4_9RHOB</name>
<organism evidence="2 3">
    <name type="scientific">Aliigemmobacter aestuarii</name>
    <dbReference type="NCBI Taxonomy" id="1445661"/>
    <lineage>
        <taxon>Bacteria</taxon>
        <taxon>Pseudomonadati</taxon>
        <taxon>Pseudomonadota</taxon>
        <taxon>Alphaproteobacteria</taxon>
        <taxon>Rhodobacterales</taxon>
        <taxon>Paracoccaceae</taxon>
        <taxon>Aliigemmobacter</taxon>
    </lineage>
</organism>
<gene>
    <name evidence="2" type="ORF">E7811_16665</name>
</gene>
<reference evidence="2 3" key="1">
    <citation type="submission" date="2019-04" db="EMBL/GenBank/DDBJ databases">
        <title>Draft genome sequence of Gemmobacter aestuarii sp. nov.</title>
        <authorList>
            <person name="Hameed A."/>
            <person name="Lin S.-Y."/>
            <person name="Shahina M."/>
            <person name="Lai W.-A."/>
            <person name="Young C.-C."/>
        </authorList>
    </citation>
    <scope>NUCLEOTIDE SEQUENCE [LARGE SCALE GENOMIC DNA]</scope>
    <source>
        <strain evidence="2 3">CC-PW-75</strain>
    </source>
</reference>
<dbReference type="Proteomes" id="UP000309450">
    <property type="component" value="Unassembled WGS sequence"/>
</dbReference>
<evidence type="ECO:0000256" key="1">
    <source>
        <dbReference type="SAM" id="MobiDB-lite"/>
    </source>
</evidence>
<evidence type="ECO:0000313" key="3">
    <source>
        <dbReference type="Proteomes" id="UP000309450"/>
    </source>
</evidence>
<dbReference type="EMBL" id="SSND01000005">
    <property type="protein sequence ID" value="THD81537.1"/>
    <property type="molecule type" value="Genomic_DNA"/>
</dbReference>
<comment type="caution">
    <text evidence="2">The sequence shown here is derived from an EMBL/GenBank/DDBJ whole genome shotgun (WGS) entry which is preliminary data.</text>
</comment>
<protein>
    <submittedName>
        <fullName evidence="2">Uncharacterized protein</fullName>
    </submittedName>
</protein>
<feature type="region of interest" description="Disordered" evidence="1">
    <location>
        <begin position="41"/>
        <end position="71"/>
    </location>
</feature>